<evidence type="ECO:0000256" key="6">
    <source>
        <dbReference type="ARBA" id="ARBA00022723"/>
    </source>
</evidence>
<comment type="cofactor">
    <cofactor evidence="11">
        <name>Zn(2+)</name>
        <dbReference type="ChEBI" id="CHEBI:29105"/>
    </cofactor>
    <text evidence="11">Binds 1 zinc ion per subunit.</text>
</comment>
<dbReference type="Gene3D" id="1.50.10.20">
    <property type="match status" value="1"/>
</dbReference>
<protein>
    <recommendedName>
        <fullName evidence="10 11">Geranylgeranyl transferase type-2 subunit beta</fullName>
        <ecNumber evidence="3 11">2.5.1.60</ecNumber>
    </recommendedName>
</protein>
<evidence type="ECO:0000313" key="14">
    <source>
        <dbReference type="Proteomes" id="UP000077266"/>
    </source>
</evidence>
<dbReference type="InterPro" id="IPR001330">
    <property type="entry name" value="Prenyltrans"/>
</dbReference>
<comment type="catalytic activity">
    <reaction evidence="9 11">
        <text>geranylgeranyl diphosphate + L-cysteinyl-[protein] = S-geranylgeranyl-L-cysteinyl-[protein] + diphosphate</text>
        <dbReference type="Rhea" id="RHEA:21240"/>
        <dbReference type="Rhea" id="RHEA-COMP:10131"/>
        <dbReference type="Rhea" id="RHEA-COMP:11537"/>
        <dbReference type="ChEBI" id="CHEBI:29950"/>
        <dbReference type="ChEBI" id="CHEBI:33019"/>
        <dbReference type="ChEBI" id="CHEBI:57533"/>
        <dbReference type="ChEBI" id="CHEBI:86021"/>
        <dbReference type="EC" id="2.5.1.60"/>
    </reaction>
</comment>
<reference evidence="13 14" key="1">
    <citation type="journal article" date="2016" name="Mol. Biol. Evol.">
        <title>Comparative Genomics of Early-Diverging Mushroom-Forming Fungi Provides Insights into the Origins of Lignocellulose Decay Capabilities.</title>
        <authorList>
            <person name="Nagy L.G."/>
            <person name="Riley R."/>
            <person name="Tritt A."/>
            <person name="Adam C."/>
            <person name="Daum C."/>
            <person name="Floudas D."/>
            <person name="Sun H."/>
            <person name="Yadav J.S."/>
            <person name="Pangilinan J."/>
            <person name="Larsson K.H."/>
            <person name="Matsuura K."/>
            <person name="Barry K."/>
            <person name="Labutti K."/>
            <person name="Kuo R."/>
            <person name="Ohm R.A."/>
            <person name="Bhattacharya S.S."/>
            <person name="Shirouzu T."/>
            <person name="Yoshinaga Y."/>
            <person name="Martin F.M."/>
            <person name="Grigoriev I.V."/>
            <person name="Hibbett D.S."/>
        </authorList>
    </citation>
    <scope>NUCLEOTIDE SEQUENCE [LARGE SCALE GENOMIC DNA]</scope>
    <source>
        <strain evidence="13 14">HHB12029</strain>
    </source>
</reference>
<comment type="similarity">
    <text evidence="1 11">Belongs to the protein prenyltransferase subunit beta family.</text>
</comment>
<keyword evidence="14" id="KW-1185">Reference proteome</keyword>
<evidence type="ECO:0000256" key="10">
    <source>
        <dbReference type="ARBA" id="ARBA00069127"/>
    </source>
</evidence>
<evidence type="ECO:0000256" key="8">
    <source>
        <dbReference type="ARBA" id="ARBA00022833"/>
    </source>
</evidence>
<organism evidence="13 14">
    <name type="scientific">Exidia glandulosa HHB12029</name>
    <dbReference type="NCBI Taxonomy" id="1314781"/>
    <lineage>
        <taxon>Eukaryota</taxon>
        <taxon>Fungi</taxon>
        <taxon>Dikarya</taxon>
        <taxon>Basidiomycota</taxon>
        <taxon>Agaricomycotina</taxon>
        <taxon>Agaricomycetes</taxon>
        <taxon>Auriculariales</taxon>
        <taxon>Exidiaceae</taxon>
        <taxon>Exidia</taxon>
    </lineage>
</organism>
<dbReference type="InterPro" id="IPR026873">
    <property type="entry name" value="Ptb1"/>
</dbReference>
<dbReference type="InterPro" id="IPR045089">
    <property type="entry name" value="PGGT1B-like"/>
</dbReference>
<keyword evidence="4 11" id="KW-0637">Prenyltransferase</keyword>
<accession>A0A165FAT3</accession>
<dbReference type="GO" id="GO:0046872">
    <property type="term" value="F:metal ion binding"/>
    <property type="evidence" value="ECO:0007669"/>
    <property type="project" value="UniProtKB-KW"/>
</dbReference>
<evidence type="ECO:0000256" key="11">
    <source>
        <dbReference type="RuleBase" id="RU365076"/>
    </source>
</evidence>
<dbReference type="STRING" id="1314781.A0A165FAT3"/>
<dbReference type="PANTHER" id="PTHR11774">
    <property type="entry name" value="GERANYLGERANYL TRANSFERASE TYPE BETA SUBUNIT"/>
    <property type="match status" value="1"/>
</dbReference>
<dbReference type="EMBL" id="KV426092">
    <property type="protein sequence ID" value="KZV88694.1"/>
    <property type="molecule type" value="Genomic_DNA"/>
</dbReference>
<comment type="function">
    <text evidence="11">Catalyzes the transfer of a geranylgeranyl moiety from geranylgeranyl diphosphate to both cysteines of proteins with the C-terminal sequence -XXCC, -XCXC and -CCXX.</text>
</comment>
<dbReference type="InParanoid" id="A0A165FAT3"/>
<feature type="domain" description="Prenyltransferase alpha-alpha toroid" evidence="12">
    <location>
        <begin position="5"/>
        <end position="316"/>
    </location>
</feature>
<dbReference type="AlphaFoldDB" id="A0A165FAT3"/>
<keyword evidence="8 11" id="KW-0862">Zinc</keyword>
<keyword evidence="7" id="KW-0677">Repeat</keyword>
<evidence type="ECO:0000256" key="3">
    <source>
        <dbReference type="ARBA" id="ARBA00012656"/>
    </source>
</evidence>
<dbReference type="SUPFAM" id="SSF48239">
    <property type="entry name" value="Terpenoid cyclases/Protein prenyltransferases"/>
    <property type="match status" value="1"/>
</dbReference>
<evidence type="ECO:0000313" key="13">
    <source>
        <dbReference type="EMBL" id="KZV88694.1"/>
    </source>
</evidence>
<comment type="subunit">
    <text evidence="2">Heterodimer of an alpha and a beta subunit.</text>
</comment>
<dbReference type="Proteomes" id="UP000077266">
    <property type="component" value="Unassembled WGS sequence"/>
</dbReference>
<dbReference type="PANTHER" id="PTHR11774:SF11">
    <property type="entry name" value="GERANYLGERANYL TRANSFERASE TYPE-2 SUBUNIT BETA"/>
    <property type="match status" value="1"/>
</dbReference>
<name>A0A165FAT3_EXIGL</name>
<sequence length="338" mass="37556">MSSTLLVDKHVTYIQALAKNKDDLAYHLTTHLRMNAIYWGVTALFIMERPDALDRDDILDFVMSCWDEEAGALYFWSAFGANPGHDAHILASLSAVQLLATYDALDRLDTVDSKRARLVQFFLDRQNEDGSFTGDQFGERDTRFLYIALNALSLLGCKDDLARIADKTVAHVIRCRNFDGGFGAEPGAESHAAQVWVCVSALAILDRLDAIDIPLLAWWLAERQLPTGGLNGRPEKLPDVCYSHWVLSSLSTLRKLSWIDAPALERFILAAQDEEGGGIADRTGDMPDVFHTCFGVAGLSLLGFPGLRDLDPVYCMPADIIEKRGLRKDWEALPRRAA</sequence>
<evidence type="ECO:0000256" key="2">
    <source>
        <dbReference type="ARBA" id="ARBA00011355"/>
    </source>
</evidence>
<keyword evidence="6 11" id="KW-0479">Metal-binding</keyword>
<dbReference type="GO" id="GO:0072657">
    <property type="term" value="P:protein localization to membrane"/>
    <property type="evidence" value="ECO:0007669"/>
    <property type="project" value="UniProtKB-ARBA"/>
</dbReference>
<dbReference type="InterPro" id="IPR008930">
    <property type="entry name" value="Terpenoid_cyclase/PrenylTrfase"/>
</dbReference>
<evidence type="ECO:0000256" key="1">
    <source>
        <dbReference type="ARBA" id="ARBA00010497"/>
    </source>
</evidence>
<dbReference type="GO" id="GO:0005968">
    <property type="term" value="C:Rab-protein geranylgeranyltransferase complex"/>
    <property type="evidence" value="ECO:0007669"/>
    <property type="project" value="UniProtKB-UniRule"/>
</dbReference>
<dbReference type="FunFam" id="1.50.10.20:FF:000012">
    <property type="entry name" value="Geranylgeranyl transferase type-2 subunit beta"/>
    <property type="match status" value="1"/>
</dbReference>
<proteinExistence type="inferred from homology"/>
<evidence type="ECO:0000256" key="9">
    <source>
        <dbReference type="ARBA" id="ARBA00047658"/>
    </source>
</evidence>
<gene>
    <name evidence="13" type="ORF">EXIGLDRAFT_772433</name>
</gene>
<keyword evidence="5 11" id="KW-0808">Transferase</keyword>
<dbReference type="CDD" id="cd02894">
    <property type="entry name" value="GGTase-II"/>
    <property type="match status" value="1"/>
</dbReference>
<evidence type="ECO:0000256" key="7">
    <source>
        <dbReference type="ARBA" id="ARBA00022737"/>
    </source>
</evidence>
<dbReference type="EC" id="2.5.1.60" evidence="3 11"/>
<evidence type="ECO:0000259" key="12">
    <source>
        <dbReference type="Pfam" id="PF00432"/>
    </source>
</evidence>
<dbReference type="OrthoDB" id="5428259at2759"/>
<evidence type="ECO:0000256" key="5">
    <source>
        <dbReference type="ARBA" id="ARBA00022679"/>
    </source>
</evidence>
<dbReference type="GO" id="GO:0004663">
    <property type="term" value="F:Rab geranylgeranyltransferase activity"/>
    <property type="evidence" value="ECO:0007669"/>
    <property type="project" value="UniProtKB-UniRule"/>
</dbReference>
<evidence type="ECO:0000256" key="4">
    <source>
        <dbReference type="ARBA" id="ARBA00022602"/>
    </source>
</evidence>
<dbReference type="Pfam" id="PF00432">
    <property type="entry name" value="Prenyltrans"/>
    <property type="match status" value="1"/>
</dbReference>